<keyword evidence="2" id="KW-1185">Reference proteome</keyword>
<sequence length="152" mass="16345">MQETDAQVVHLIQPSKLSEILKTTLTGGLYIALLLASDGSLVAGANNPSKENTSNTELPENSWSSIGALIAGTWSVLEDRARNSHMGESTGDEYLLLDCTKGKVCVAKIGEFLACLVAEETVELGFLKAKMKGLSHHLKKELSTVEETLKQS</sequence>
<evidence type="ECO:0000313" key="1">
    <source>
        <dbReference type="EMBL" id="KAK4528830.1"/>
    </source>
</evidence>
<dbReference type="PANTHER" id="PTHR13323">
    <property type="entry name" value="LATE ENDOSOMAL/LYSOSOMAL MP1 INTERACTING PROTEIN"/>
    <property type="match status" value="1"/>
</dbReference>
<comment type="caution">
    <text evidence="1">The sequence shown here is derived from an EMBL/GenBank/DDBJ whole genome shotgun (WGS) entry which is preliminary data.</text>
</comment>
<dbReference type="AlphaFoldDB" id="A0AAV9IN23"/>
<dbReference type="GO" id="GO:0060090">
    <property type="term" value="F:molecular adaptor activity"/>
    <property type="evidence" value="ECO:0007669"/>
    <property type="project" value="InterPro"/>
</dbReference>
<dbReference type="InterPro" id="IPR037587">
    <property type="entry name" value="LAMTOR2-like"/>
</dbReference>
<protein>
    <recommendedName>
        <fullName evidence="3">Roadblock/LAMTOR2 domain-containing protein</fullName>
    </recommendedName>
</protein>
<name>A0AAV9IN23_9RHOD</name>
<dbReference type="SUPFAM" id="SSF103196">
    <property type="entry name" value="Roadblock/LC7 domain"/>
    <property type="match status" value="1"/>
</dbReference>
<proteinExistence type="predicted"/>
<evidence type="ECO:0008006" key="3">
    <source>
        <dbReference type="Google" id="ProtNLM"/>
    </source>
</evidence>
<accession>A0AAV9IN23</accession>
<dbReference type="GO" id="GO:0005085">
    <property type="term" value="F:guanyl-nucleotide exchange factor activity"/>
    <property type="evidence" value="ECO:0007669"/>
    <property type="project" value="InterPro"/>
</dbReference>
<dbReference type="EMBL" id="JANCYU010000070">
    <property type="protein sequence ID" value="KAK4528830.1"/>
    <property type="molecule type" value="Genomic_DNA"/>
</dbReference>
<evidence type="ECO:0000313" key="2">
    <source>
        <dbReference type="Proteomes" id="UP001300502"/>
    </source>
</evidence>
<dbReference type="Proteomes" id="UP001300502">
    <property type="component" value="Unassembled WGS sequence"/>
</dbReference>
<dbReference type="GO" id="GO:0032008">
    <property type="term" value="P:positive regulation of TOR signaling"/>
    <property type="evidence" value="ECO:0007669"/>
    <property type="project" value="InterPro"/>
</dbReference>
<reference evidence="1 2" key="1">
    <citation type="submission" date="2022-07" db="EMBL/GenBank/DDBJ databases">
        <title>Genome-wide signatures of adaptation to extreme environments.</title>
        <authorList>
            <person name="Cho C.H."/>
            <person name="Yoon H.S."/>
        </authorList>
    </citation>
    <scope>NUCLEOTIDE SEQUENCE [LARGE SCALE GENOMIC DNA]</scope>
    <source>
        <strain evidence="1 2">108.79 E11</strain>
    </source>
</reference>
<organism evidence="1 2">
    <name type="scientific">Galdieria yellowstonensis</name>
    <dbReference type="NCBI Taxonomy" id="3028027"/>
    <lineage>
        <taxon>Eukaryota</taxon>
        <taxon>Rhodophyta</taxon>
        <taxon>Bangiophyceae</taxon>
        <taxon>Galdieriales</taxon>
        <taxon>Galdieriaceae</taxon>
        <taxon>Galdieria</taxon>
    </lineage>
</organism>
<dbReference type="Gene3D" id="3.30.450.30">
    <property type="entry name" value="Dynein light chain 2a, cytoplasmic"/>
    <property type="match status" value="1"/>
</dbReference>
<gene>
    <name evidence="1" type="ORF">GAYE_SCF65G6777</name>
</gene>